<keyword evidence="2" id="KW-1185">Reference proteome</keyword>
<proteinExistence type="predicted"/>
<evidence type="ECO:0000313" key="1">
    <source>
        <dbReference type="EMBL" id="AHB50112.1"/>
    </source>
</evidence>
<dbReference type="Proteomes" id="UP000018542">
    <property type="component" value="Chromosome"/>
</dbReference>
<protein>
    <submittedName>
        <fullName evidence="1">Uncharacterized protein</fullName>
    </submittedName>
</protein>
<sequence>MSTLLLAACSAGNDGIGAVGSLGLPASVPYQHSNAIAPAGFRESQLAPNQYRIEVTGSANASQARLEKIAATRAAEIGRDNRLRYFKLDNLQHTTRCTPKRSTYRGGGHGELNYRVLTADVAYAPTPPDATYLESRRAFDQLRAELDLPEAPSETAPFACPG</sequence>
<dbReference type="RefSeq" id="WP_023787039.1">
    <property type="nucleotide sequence ID" value="NC_022997.1"/>
</dbReference>
<evidence type="ECO:0000313" key="2">
    <source>
        <dbReference type="Proteomes" id="UP000018542"/>
    </source>
</evidence>
<organism evidence="1 2">
    <name type="scientific">Hyphomicrobium nitrativorans NL23</name>
    <dbReference type="NCBI Taxonomy" id="1029756"/>
    <lineage>
        <taxon>Bacteria</taxon>
        <taxon>Pseudomonadati</taxon>
        <taxon>Pseudomonadota</taxon>
        <taxon>Alphaproteobacteria</taxon>
        <taxon>Hyphomicrobiales</taxon>
        <taxon>Hyphomicrobiaceae</taxon>
        <taxon>Hyphomicrobium</taxon>
    </lineage>
</organism>
<dbReference type="AlphaFoldDB" id="V5SHY5"/>
<dbReference type="KEGG" id="hni:W911_08300"/>
<reference evidence="1 2" key="1">
    <citation type="journal article" date="2014" name="Genome Announc.">
        <title>Complete Genome Sequence of Hyphomicrobium nitrativorans Strain NL23, a Denitrifying Bacterium Isolated from Biofilm of a Methanol-Fed Denitrification System Treating Seawater at the Montreal Biodome.</title>
        <authorList>
            <person name="Martineau C."/>
            <person name="Villeneuve C."/>
            <person name="Mauffrey F."/>
            <person name="Villemur R."/>
        </authorList>
    </citation>
    <scope>NUCLEOTIDE SEQUENCE [LARGE SCALE GENOMIC DNA]</scope>
    <source>
        <strain evidence="1">NL23</strain>
    </source>
</reference>
<name>V5SHY5_9HYPH</name>
<accession>V5SHY5</accession>
<dbReference type="STRING" id="1029756.W911_08300"/>
<dbReference type="PATRIC" id="fig|1029756.8.peg.1730"/>
<dbReference type="HOGENOM" id="CLU_1633163_0_0_5"/>
<dbReference type="EMBL" id="CP006912">
    <property type="protein sequence ID" value="AHB50112.1"/>
    <property type="molecule type" value="Genomic_DNA"/>
</dbReference>
<gene>
    <name evidence="1" type="ORF">W911_08300</name>
</gene>